<accession>A0AAX4P097</accession>
<evidence type="ECO:0000313" key="5">
    <source>
        <dbReference type="Proteomes" id="UP001472866"/>
    </source>
</evidence>
<evidence type="ECO:0000313" key="4">
    <source>
        <dbReference type="EMBL" id="WZN59146.1"/>
    </source>
</evidence>
<keyword evidence="2" id="KW-1133">Transmembrane helix</keyword>
<feature type="transmembrane region" description="Helical" evidence="2">
    <location>
        <begin position="503"/>
        <end position="519"/>
    </location>
</feature>
<evidence type="ECO:0000256" key="2">
    <source>
        <dbReference type="SAM" id="Phobius"/>
    </source>
</evidence>
<dbReference type="InterPro" id="IPR011009">
    <property type="entry name" value="Kinase-like_dom_sf"/>
</dbReference>
<proteinExistence type="inferred from homology"/>
<dbReference type="CDD" id="cd13969">
    <property type="entry name" value="ADCK1-like"/>
    <property type="match status" value="1"/>
</dbReference>
<keyword evidence="2" id="KW-0812">Transmembrane</keyword>
<dbReference type="InterPro" id="IPR045307">
    <property type="entry name" value="ADCK1_dom"/>
</dbReference>
<dbReference type="EMBL" id="CP151501">
    <property type="protein sequence ID" value="WZN59146.1"/>
    <property type="molecule type" value="Genomic_DNA"/>
</dbReference>
<dbReference type="InterPro" id="IPR004147">
    <property type="entry name" value="ABC1_dom"/>
</dbReference>
<feature type="transmembrane region" description="Helical" evidence="2">
    <location>
        <begin position="479"/>
        <end position="497"/>
    </location>
</feature>
<organism evidence="4 5">
    <name type="scientific">Chloropicon roscoffensis</name>
    <dbReference type="NCBI Taxonomy" id="1461544"/>
    <lineage>
        <taxon>Eukaryota</taxon>
        <taxon>Viridiplantae</taxon>
        <taxon>Chlorophyta</taxon>
        <taxon>Chloropicophyceae</taxon>
        <taxon>Chloropicales</taxon>
        <taxon>Chloropicaceae</taxon>
        <taxon>Chloropicon</taxon>
    </lineage>
</organism>
<dbReference type="Pfam" id="PF03109">
    <property type="entry name" value="ABC1"/>
    <property type="match status" value="1"/>
</dbReference>
<keyword evidence="5" id="KW-1185">Reference proteome</keyword>
<dbReference type="Proteomes" id="UP001472866">
    <property type="component" value="Chromosome 01"/>
</dbReference>
<dbReference type="SUPFAM" id="SSF56112">
    <property type="entry name" value="Protein kinase-like (PK-like)"/>
    <property type="match status" value="1"/>
</dbReference>
<comment type="similarity">
    <text evidence="1">Belongs to the protein kinase superfamily. ADCK protein kinase family.</text>
</comment>
<dbReference type="InterPro" id="IPR051130">
    <property type="entry name" value="Mito_struct-func_regulator"/>
</dbReference>
<sequence length="539" mass="59065">MASPNFAMGMGRAMLAQQLFHEVKGDYEKSLEGKEGDEREKTLQELHLRSADKCLKLAQRNGGIYNKAAQFVASLQAGAGDASIPKPYIDALKVVCDKAPFRPFADLAQAVKEDFGVDSLDEVFKSVDESPLAAASLAQVHRAVLKDGTEVAVKIQYPGLLEQMASDFAVFRMFGQQIKPGGFDLTWVVNDFEVSISAELDFTIEGRNAELTGKDFAHQPFAKVPKVFWEHTTKRVLTMEFVTGMVPTNDARALAEAGMDPYRVGCMLSDLFAEMVFCTGRVHGDPHAGNVYAILDKETKREKIVLLDHGLYHDVANDLRKDFCEFVSACVERDGGRMKTLGERFAGPLYRFFPIILSPWFVFGSKVSLEDIRAAKQKRIPPGVELKQVGEFLVGLHDTGGNLLGVLHSMGYIRGILNCLKFPERRRLKSFAKYAKAGCDYEVEPYDEDLGKAKEQVKKPALELSTAAKVGVAMMHVDLLALLISVLAPVAIVLLVLGKRTTFGMVGAILVLIVSFFYQRSAGGPGTAAAGEGDAIILD</sequence>
<dbReference type="AlphaFoldDB" id="A0AAX4P097"/>
<reference evidence="4 5" key="1">
    <citation type="submission" date="2024-03" db="EMBL/GenBank/DDBJ databases">
        <title>Complete genome sequence of the green alga Chloropicon roscoffensis RCC1871.</title>
        <authorList>
            <person name="Lemieux C."/>
            <person name="Pombert J.-F."/>
            <person name="Otis C."/>
            <person name="Turmel M."/>
        </authorList>
    </citation>
    <scope>NUCLEOTIDE SEQUENCE [LARGE SCALE GENOMIC DNA]</scope>
    <source>
        <strain evidence="4 5">RCC1871</strain>
    </source>
</reference>
<evidence type="ECO:0000256" key="1">
    <source>
        <dbReference type="ARBA" id="ARBA00009670"/>
    </source>
</evidence>
<keyword evidence="2" id="KW-0472">Membrane</keyword>
<dbReference type="PANTHER" id="PTHR43173">
    <property type="entry name" value="ABC1 FAMILY PROTEIN"/>
    <property type="match status" value="1"/>
</dbReference>
<gene>
    <name evidence="4" type="ORF">HKI87_01g06710</name>
</gene>
<evidence type="ECO:0000259" key="3">
    <source>
        <dbReference type="Pfam" id="PF03109"/>
    </source>
</evidence>
<name>A0AAX4P097_9CHLO</name>
<feature type="domain" description="ABC1 atypical kinase-like" evidence="3">
    <location>
        <begin position="96"/>
        <end position="339"/>
    </location>
</feature>
<protein>
    <submittedName>
        <fullName evidence="4">ABC1 domain-containing protein</fullName>
    </submittedName>
</protein>
<feature type="transmembrane region" description="Helical" evidence="2">
    <location>
        <begin position="349"/>
        <end position="369"/>
    </location>
</feature>
<dbReference type="PANTHER" id="PTHR43173:SF28">
    <property type="entry name" value="AARF DOMAIN CONTAINING KINASE 5"/>
    <property type="match status" value="1"/>
</dbReference>